<dbReference type="AlphaFoldDB" id="A0AAF0JL63"/>
<keyword evidence="3" id="KW-1185">Reference proteome</keyword>
<dbReference type="EMBL" id="CP091092">
    <property type="protein sequence ID" value="WFN35817.1"/>
    <property type="molecule type" value="Genomic_DNA"/>
</dbReference>
<feature type="transmembrane region" description="Helical" evidence="1">
    <location>
        <begin position="7"/>
        <end position="27"/>
    </location>
</feature>
<protein>
    <submittedName>
        <fullName evidence="2">Uncharacterized protein</fullName>
    </submittedName>
</protein>
<evidence type="ECO:0000313" key="3">
    <source>
        <dbReference type="Proteomes" id="UP001218895"/>
    </source>
</evidence>
<proteinExistence type="predicted"/>
<sequence length="335" mass="36977">MQKQDLIFFIAAVAIVIILAVVVKPILNGETVAILPESKPDTISNIPVPSGAPVAPYSPVLSKSSATPQPTPAWDGSPKNVLFVDPSTYNIQWSPELKDYGFRMPGYEEAEDNSFTTYAVIDGQWDATTQVINIPFPYWEIEVSLESIGDVGGTDSEPSYNYTAAMDDLKNRYNIGLISLQEYNEGLKALKRAEELYGSDGGGGDVEGIVSSQGESTGVDVENQYYIVPSINIQVMDADKPSGLIYILNSRTEGPIPKVLPVTGGLSEDEPEDVEFGTEKELVLDEDVISRENLNEYIWKHRFYEGSGNYYFIINPNMLKSYKIEIKVPSKYIGM</sequence>
<dbReference type="GeneID" id="79950039"/>
<organism evidence="2 3">
    <name type="scientific">Methanomicrobium antiquum</name>
    <dbReference type="NCBI Taxonomy" id="487686"/>
    <lineage>
        <taxon>Archaea</taxon>
        <taxon>Methanobacteriati</taxon>
        <taxon>Methanobacteriota</taxon>
        <taxon>Stenosarchaea group</taxon>
        <taxon>Methanomicrobia</taxon>
        <taxon>Methanomicrobiales</taxon>
        <taxon>Methanomicrobiaceae</taxon>
        <taxon>Methanomicrobium</taxon>
    </lineage>
</organism>
<evidence type="ECO:0000256" key="1">
    <source>
        <dbReference type="SAM" id="Phobius"/>
    </source>
</evidence>
<accession>A0AAF0JL63</accession>
<dbReference type="Proteomes" id="UP001218895">
    <property type="component" value="Chromosome"/>
</dbReference>
<gene>
    <name evidence="2" type="ORF">L1994_06535</name>
</gene>
<dbReference type="KEGG" id="manq:L1994_06535"/>
<reference evidence="2" key="1">
    <citation type="submission" date="2022-01" db="EMBL/GenBank/DDBJ databases">
        <title>Complete genome of Methanomicrobium antiquum DSM 21220.</title>
        <authorList>
            <person name="Chen S.-C."/>
            <person name="You Y.-T."/>
            <person name="Zhou Y.-Z."/>
            <person name="Lai M.-C."/>
        </authorList>
    </citation>
    <scope>NUCLEOTIDE SEQUENCE</scope>
    <source>
        <strain evidence="2">DSM 21220</strain>
    </source>
</reference>
<keyword evidence="1" id="KW-0812">Transmembrane</keyword>
<name>A0AAF0JL63_9EURY</name>
<keyword evidence="1" id="KW-0472">Membrane</keyword>
<evidence type="ECO:0000313" key="2">
    <source>
        <dbReference type="EMBL" id="WFN35817.1"/>
    </source>
</evidence>
<dbReference type="RefSeq" id="WP_278098656.1">
    <property type="nucleotide sequence ID" value="NZ_CP091092.1"/>
</dbReference>
<keyword evidence="1" id="KW-1133">Transmembrane helix</keyword>